<reference evidence="1 2" key="1">
    <citation type="submission" date="2014-01" db="EMBL/GenBank/DDBJ databases">
        <title>Sulfitobacter donghicola JCM 14565 Genome Sequencing.</title>
        <authorList>
            <person name="Lai Q."/>
            <person name="Hong Z."/>
        </authorList>
    </citation>
    <scope>NUCLEOTIDE SEQUENCE [LARGE SCALE GENOMIC DNA]</scope>
    <source>
        <strain evidence="1 2">JCM 14565</strain>
    </source>
</reference>
<dbReference type="EMBL" id="JAMC01000006">
    <property type="protein sequence ID" value="KEJ88575.1"/>
    <property type="molecule type" value="Genomic_DNA"/>
</dbReference>
<comment type="caution">
    <text evidence="1">The sequence shown here is derived from an EMBL/GenBank/DDBJ whole genome shotgun (WGS) entry which is preliminary data.</text>
</comment>
<keyword evidence="2" id="KW-1185">Reference proteome</keyword>
<evidence type="ECO:0000313" key="1">
    <source>
        <dbReference type="EMBL" id="KEJ88575.1"/>
    </source>
</evidence>
<proteinExistence type="predicted"/>
<dbReference type="Proteomes" id="UP000027734">
    <property type="component" value="Unassembled WGS sequence"/>
</dbReference>
<evidence type="ECO:0000313" key="2">
    <source>
        <dbReference type="Proteomes" id="UP000027734"/>
    </source>
</evidence>
<dbReference type="AlphaFoldDB" id="A0A073IGC1"/>
<gene>
    <name evidence="1" type="ORF">DSW25_14860</name>
</gene>
<protein>
    <submittedName>
        <fullName evidence="1">Uncharacterized protein</fullName>
    </submittedName>
</protein>
<sequence length="40" mass="4669">MWDPMVRFGEGNPEHVMDRQNVTWMVHQFGTEAPLKQTPA</sequence>
<organism evidence="1 2">
    <name type="scientific">Sulfitobacter donghicola DSW-25 = KCTC 12864 = JCM 14565</name>
    <dbReference type="NCBI Taxonomy" id="1300350"/>
    <lineage>
        <taxon>Bacteria</taxon>
        <taxon>Pseudomonadati</taxon>
        <taxon>Pseudomonadota</taxon>
        <taxon>Alphaproteobacteria</taxon>
        <taxon>Rhodobacterales</taxon>
        <taxon>Roseobacteraceae</taxon>
        <taxon>Sulfitobacter</taxon>
    </lineage>
</organism>
<name>A0A073IGC1_9RHOB</name>
<accession>A0A073IGC1</accession>